<evidence type="ECO:0000313" key="2">
    <source>
        <dbReference type="Proteomes" id="UP000606786"/>
    </source>
</evidence>
<protein>
    <submittedName>
        <fullName evidence="1">(Mediterranean fruit fly) hypothetical protein</fullName>
    </submittedName>
</protein>
<dbReference type="EMBL" id="CAJHJT010000012">
    <property type="protein sequence ID" value="CAD6999078.1"/>
    <property type="molecule type" value="Genomic_DNA"/>
</dbReference>
<dbReference type="AlphaFoldDB" id="A0A811UL73"/>
<sequence>MLALNLDPPQFGKTLIDVSGCKVSTTVTNIAYPTLNLHQHPPTHRAAPNQADVLPLDDNGQIFGQRLIDVDLVRTMTEAFKLHPIVVVIDKNEFDGGKDSPLPT</sequence>
<name>A0A811UL73_CERCA</name>
<evidence type="ECO:0000313" key="1">
    <source>
        <dbReference type="EMBL" id="CAD6999078.1"/>
    </source>
</evidence>
<accession>A0A811UL73</accession>
<keyword evidence="2" id="KW-1185">Reference proteome</keyword>
<dbReference type="Proteomes" id="UP000606786">
    <property type="component" value="Unassembled WGS sequence"/>
</dbReference>
<comment type="caution">
    <text evidence="1">The sequence shown here is derived from an EMBL/GenBank/DDBJ whole genome shotgun (WGS) entry which is preliminary data.</text>
</comment>
<reference evidence="1" key="1">
    <citation type="submission" date="2020-11" db="EMBL/GenBank/DDBJ databases">
        <authorList>
            <person name="Whitehead M."/>
        </authorList>
    </citation>
    <scope>NUCLEOTIDE SEQUENCE</scope>
    <source>
        <strain evidence="1">EGII</strain>
    </source>
</reference>
<gene>
    <name evidence="1" type="ORF">CCAP1982_LOCUS7624</name>
</gene>
<proteinExistence type="predicted"/>
<organism evidence="1 2">
    <name type="scientific">Ceratitis capitata</name>
    <name type="common">Mediterranean fruit fly</name>
    <name type="synonym">Tephritis capitata</name>
    <dbReference type="NCBI Taxonomy" id="7213"/>
    <lineage>
        <taxon>Eukaryota</taxon>
        <taxon>Metazoa</taxon>
        <taxon>Ecdysozoa</taxon>
        <taxon>Arthropoda</taxon>
        <taxon>Hexapoda</taxon>
        <taxon>Insecta</taxon>
        <taxon>Pterygota</taxon>
        <taxon>Neoptera</taxon>
        <taxon>Endopterygota</taxon>
        <taxon>Diptera</taxon>
        <taxon>Brachycera</taxon>
        <taxon>Muscomorpha</taxon>
        <taxon>Tephritoidea</taxon>
        <taxon>Tephritidae</taxon>
        <taxon>Ceratitis</taxon>
        <taxon>Ceratitis</taxon>
    </lineage>
</organism>